<evidence type="ECO:0000256" key="3">
    <source>
        <dbReference type="ARBA" id="ARBA00022525"/>
    </source>
</evidence>
<sequence>MATPTCLSHITINGLLYHGFDPRPNQPPDPPDHVGWSSAATDDGFVPPSKYADPDIICYVSGTSPAAHAPVRPGDRVQVHWNGWPVGHVGPVLTYLARCDDSGKGGGCAGEDKTALRWTKVDDSSPVVVPLARGEEDVVGRGQGRLTRERWATDVMIAANNTWLVQVPRGLRTGAYVLRQEIVALHFAERKGGAQNYPVCVNLWVEGEDGENEFNMDGFDARGFYKEDDPGVWGNVSAAMTKYVIPGPTVAVGAAPVPHAQQRVTSARAVGTPVIVLSGSTTAPFGGTATPRAKARVEGRRYAGDRA</sequence>
<dbReference type="PANTHER" id="PTHR33353">
    <property type="entry name" value="PUTATIVE (AFU_ORTHOLOGUE AFUA_1G12560)-RELATED"/>
    <property type="match status" value="1"/>
</dbReference>
<gene>
    <name evidence="18" type="ORF">N656DRAFT_708783</name>
</gene>
<evidence type="ECO:0000256" key="5">
    <source>
        <dbReference type="ARBA" id="ARBA00022729"/>
    </source>
</evidence>
<dbReference type="GO" id="GO:0005576">
    <property type="term" value="C:extracellular region"/>
    <property type="evidence" value="ECO:0007669"/>
    <property type="project" value="UniProtKB-SubCell"/>
</dbReference>
<comment type="cofactor">
    <cofactor evidence="1">
        <name>Cu(2+)</name>
        <dbReference type="ChEBI" id="CHEBI:29036"/>
    </cofactor>
</comment>
<feature type="region of interest" description="Disordered" evidence="16">
    <location>
        <begin position="286"/>
        <end position="307"/>
    </location>
</feature>
<dbReference type="InterPro" id="IPR049892">
    <property type="entry name" value="AA9"/>
</dbReference>
<evidence type="ECO:0000256" key="13">
    <source>
        <dbReference type="ARBA" id="ARBA00044502"/>
    </source>
</evidence>
<dbReference type="Proteomes" id="UP001302812">
    <property type="component" value="Unassembled WGS sequence"/>
</dbReference>
<keyword evidence="11" id="KW-0119">Carbohydrate metabolism</keyword>
<evidence type="ECO:0000256" key="7">
    <source>
        <dbReference type="ARBA" id="ARBA00023002"/>
    </source>
</evidence>
<dbReference type="GO" id="GO:0004497">
    <property type="term" value="F:monooxygenase activity"/>
    <property type="evidence" value="ECO:0007669"/>
    <property type="project" value="UniProtKB-KW"/>
</dbReference>
<evidence type="ECO:0000256" key="1">
    <source>
        <dbReference type="ARBA" id="ARBA00001973"/>
    </source>
</evidence>
<feature type="compositionally biased region" description="Basic and acidic residues" evidence="16">
    <location>
        <begin position="295"/>
        <end position="307"/>
    </location>
</feature>
<dbReference type="AlphaFoldDB" id="A0AAN6TEI6"/>
<dbReference type="GO" id="GO:0046872">
    <property type="term" value="F:metal ion binding"/>
    <property type="evidence" value="ECO:0007669"/>
    <property type="project" value="UniProtKB-KW"/>
</dbReference>
<evidence type="ECO:0000256" key="11">
    <source>
        <dbReference type="ARBA" id="ARBA00023277"/>
    </source>
</evidence>
<feature type="region of interest" description="Disordered" evidence="16">
    <location>
        <begin position="21"/>
        <end position="41"/>
    </location>
</feature>
<evidence type="ECO:0000256" key="15">
    <source>
        <dbReference type="ARBA" id="ARBA00047174"/>
    </source>
</evidence>
<keyword evidence="5" id="KW-0732">Signal</keyword>
<comment type="similarity">
    <text evidence="13">Belongs to the polysaccharide monooxygenase AA9 family.</text>
</comment>
<accession>A0AAN6TEI6</accession>
<keyword evidence="6" id="KW-0136">Cellulose degradation</keyword>
<dbReference type="GeneID" id="89935662"/>
<dbReference type="EMBL" id="MU853341">
    <property type="protein sequence ID" value="KAK4112860.1"/>
    <property type="molecule type" value="Genomic_DNA"/>
</dbReference>
<evidence type="ECO:0000256" key="6">
    <source>
        <dbReference type="ARBA" id="ARBA00023001"/>
    </source>
</evidence>
<dbReference type="Gene3D" id="2.70.50.70">
    <property type="match status" value="1"/>
</dbReference>
<evidence type="ECO:0000256" key="14">
    <source>
        <dbReference type="ARBA" id="ARBA00045077"/>
    </source>
</evidence>
<keyword evidence="7" id="KW-0560">Oxidoreductase</keyword>
<keyword evidence="3" id="KW-0964">Secreted</keyword>
<keyword evidence="8" id="KW-0186">Copper</keyword>
<evidence type="ECO:0000256" key="16">
    <source>
        <dbReference type="SAM" id="MobiDB-lite"/>
    </source>
</evidence>
<evidence type="ECO:0000259" key="17">
    <source>
        <dbReference type="Pfam" id="PF03443"/>
    </source>
</evidence>
<evidence type="ECO:0000256" key="9">
    <source>
        <dbReference type="ARBA" id="ARBA00023033"/>
    </source>
</evidence>
<dbReference type="RefSeq" id="XP_064670430.1">
    <property type="nucleotide sequence ID" value="XM_064811537.1"/>
</dbReference>
<dbReference type="Pfam" id="PF03443">
    <property type="entry name" value="AA9"/>
    <property type="match status" value="1"/>
</dbReference>
<keyword evidence="4" id="KW-0479">Metal-binding</keyword>
<evidence type="ECO:0000313" key="18">
    <source>
        <dbReference type="EMBL" id="KAK4112860.1"/>
    </source>
</evidence>
<feature type="domain" description="Auxiliary Activity family 9 catalytic" evidence="17">
    <location>
        <begin position="7"/>
        <end position="238"/>
    </location>
</feature>
<organism evidence="18 19">
    <name type="scientific">Canariomyces notabilis</name>
    <dbReference type="NCBI Taxonomy" id="2074819"/>
    <lineage>
        <taxon>Eukaryota</taxon>
        <taxon>Fungi</taxon>
        <taxon>Dikarya</taxon>
        <taxon>Ascomycota</taxon>
        <taxon>Pezizomycotina</taxon>
        <taxon>Sordariomycetes</taxon>
        <taxon>Sordariomycetidae</taxon>
        <taxon>Sordariales</taxon>
        <taxon>Chaetomiaceae</taxon>
        <taxon>Canariomyces</taxon>
    </lineage>
</organism>
<dbReference type="CDD" id="cd21175">
    <property type="entry name" value="LPMO_AA9"/>
    <property type="match status" value="1"/>
</dbReference>
<proteinExistence type="inferred from homology"/>
<evidence type="ECO:0000256" key="10">
    <source>
        <dbReference type="ARBA" id="ARBA00023157"/>
    </source>
</evidence>
<reference evidence="18" key="2">
    <citation type="submission" date="2023-05" db="EMBL/GenBank/DDBJ databases">
        <authorList>
            <consortium name="Lawrence Berkeley National Laboratory"/>
            <person name="Steindorff A."/>
            <person name="Hensen N."/>
            <person name="Bonometti L."/>
            <person name="Westerberg I."/>
            <person name="Brannstrom I.O."/>
            <person name="Guillou S."/>
            <person name="Cros-Aarteil S."/>
            <person name="Calhoun S."/>
            <person name="Haridas S."/>
            <person name="Kuo A."/>
            <person name="Mondo S."/>
            <person name="Pangilinan J."/>
            <person name="Riley R."/>
            <person name="Labutti K."/>
            <person name="Andreopoulos B."/>
            <person name="Lipzen A."/>
            <person name="Chen C."/>
            <person name="Yanf M."/>
            <person name="Daum C."/>
            <person name="Ng V."/>
            <person name="Clum A."/>
            <person name="Ohm R."/>
            <person name="Martin F."/>
            <person name="Silar P."/>
            <person name="Natvig D."/>
            <person name="Lalanne C."/>
            <person name="Gautier V."/>
            <person name="Ament-Velasquez S.L."/>
            <person name="Kruys A."/>
            <person name="Hutchinson M.I."/>
            <person name="Powell A.J."/>
            <person name="Barry K."/>
            <person name="Miller A.N."/>
            <person name="Grigoriev I.V."/>
            <person name="Debuchy R."/>
            <person name="Gladieux P."/>
            <person name="Thoren M.H."/>
            <person name="Johannesson H."/>
        </authorList>
    </citation>
    <scope>NUCLEOTIDE SEQUENCE</scope>
    <source>
        <strain evidence="18">CBS 508.74</strain>
    </source>
</reference>
<evidence type="ECO:0000256" key="4">
    <source>
        <dbReference type="ARBA" id="ARBA00022723"/>
    </source>
</evidence>
<evidence type="ECO:0000256" key="8">
    <source>
        <dbReference type="ARBA" id="ARBA00023008"/>
    </source>
</evidence>
<evidence type="ECO:0000256" key="2">
    <source>
        <dbReference type="ARBA" id="ARBA00004613"/>
    </source>
</evidence>
<keyword evidence="12" id="KW-0624">Polysaccharide degradation</keyword>
<dbReference type="PANTHER" id="PTHR33353:SF36">
    <property type="entry name" value="ENDO-BETA-1,4-GLUCANASE D"/>
    <property type="match status" value="1"/>
</dbReference>
<dbReference type="EC" id="1.14.99.56" evidence="15"/>
<name>A0AAN6TEI6_9PEZI</name>
<evidence type="ECO:0000256" key="12">
    <source>
        <dbReference type="ARBA" id="ARBA00023326"/>
    </source>
</evidence>
<comment type="catalytic activity">
    <reaction evidence="14">
        <text>[(1-&gt;4)-beta-D-glucosyl]n+m + reduced acceptor + O2 = 4-dehydro-beta-D-glucosyl-[(1-&gt;4)-beta-D-glucosyl]n-1 + [(1-&gt;4)-beta-D-glucosyl]m + acceptor + H2O.</text>
        <dbReference type="EC" id="1.14.99.56"/>
    </reaction>
</comment>
<dbReference type="GO" id="GO:0030245">
    <property type="term" value="P:cellulose catabolic process"/>
    <property type="evidence" value="ECO:0007669"/>
    <property type="project" value="UniProtKB-KW"/>
</dbReference>
<dbReference type="InterPro" id="IPR005103">
    <property type="entry name" value="AA9_LPMO"/>
</dbReference>
<comment type="subcellular location">
    <subcellularLocation>
        <location evidence="2">Secreted</location>
    </subcellularLocation>
</comment>
<reference evidence="18" key="1">
    <citation type="journal article" date="2023" name="Mol. Phylogenet. Evol.">
        <title>Genome-scale phylogeny and comparative genomics of the fungal order Sordariales.</title>
        <authorList>
            <person name="Hensen N."/>
            <person name="Bonometti L."/>
            <person name="Westerberg I."/>
            <person name="Brannstrom I.O."/>
            <person name="Guillou S."/>
            <person name="Cros-Aarteil S."/>
            <person name="Calhoun S."/>
            <person name="Haridas S."/>
            <person name="Kuo A."/>
            <person name="Mondo S."/>
            <person name="Pangilinan J."/>
            <person name="Riley R."/>
            <person name="LaButti K."/>
            <person name="Andreopoulos B."/>
            <person name="Lipzen A."/>
            <person name="Chen C."/>
            <person name="Yan M."/>
            <person name="Daum C."/>
            <person name="Ng V."/>
            <person name="Clum A."/>
            <person name="Steindorff A."/>
            <person name="Ohm R.A."/>
            <person name="Martin F."/>
            <person name="Silar P."/>
            <person name="Natvig D.O."/>
            <person name="Lalanne C."/>
            <person name="Gautier V."/>
            <person name="Ament-Velasquez S.L."/>
            <person name="Kruys A."/>
            <person name="Hutchinson M.I."/>
            <person name="Powell A.J."/>
            <person name="Barry K."/>
            <person name="Miller A.N."/>
            <person name="Grigoriev I.V."/>
            <person name="Debuchy R."/>
            <person name="Gladieux P."/>
            <person name="Hiltunen Thoren M."/>
            <person name="Johannesson H."/>
        </authorList>
    </citation>
    <scope>NUCLEOTIDE SEQUENCE</scope>
    <source>
        <strain evidence="18">CBS 508.74</strain>
    </source>
</reference>
<keyword evidence="9 18" id="KW-0503">Monooxygenase</keyword>
<evidence type="ECO:0000313" key="19">
    <source>
        <dbReference type="Proteomes" id="UP001302812"/>
    </source>
</evidence>
<keyword evidence="10" id="KW-1015">Disulfide bond</keyword>
<keyword evidence="19" id="KW-1185">Reference proteome</keyword>
<comment type="caution">
    <text evidence="18">The sequence shown here is derived from an EMBL/GenBank/DDBJ whole genome shotgun (WGS) entry which is preliminary data.</text>
</comment>
<protein>
    <recommendedName>
        <fullName evidence="15">lytic cellulose monooxygenase (C4-dehydrogenating)</fullName>
        <ecNumber evidence="15">1.14.99.56</ecNumber>
    </recommendedName>
</protein>